<dbReference type="GO" id="GO:0005524">
    <property type="term" value="F:ATP binding"/>
    <property type="evidence" value="ECO:0007669"/>
    <property type="project" value="UniProtKB-KW"/>
</dbReference>
<dbReference type="Pfam" id="PF14689">
    <property type="entry name" value="SPOB_a"/>
    <property type="match status" value="1"/>
</dbReference>
<proteinExistence type="predicted"/>
<dbReference type="InterPro" id="IPR039506">
    <property type="entry name" value="SPOB_a"/>
</dbReference>
<dbReference type="FunFam" id="1.10.287.130:FF:000011">
    <property type="entry name" value="Sensor histidine kinase DcuS"/>
    <property type="match status" value="1"/>
</dbReference>
<keyword evidence="7 14" id="KW-0812">Transmembrane</keyword>
<dbReference type="InterPro" id="IPR000014">
    <property type="entry name" value="PAS"/>
</dbReference>
<dbReference type="Proteomes" id="UP000037405">
    <property type="component" value="Unassembled WGS sequence"/>
</dbReference>
<dbReference type="PANTHER" id="PTHR43547">
    <property type="entry name" value="TWO-COMPONENT HISTIDINE KINASE"/>
    <property type="match status" value="1"/>
</dbReference>
<feature type="domain" description="PAS" evidence="16">
    <location>
        <begin position="209"/>
        <end position="247"/>
    </location>
</feature>
<keyword evidence="11 14" id="KW-1133">Transmembrane helix</keyword>
<dbReference type="InterPro" id="IPR033463">
    <property type="entry name" value="sCache_3"/>
</dbReference>
<comment type="subcellular location">
    <subcellularLocation>
        <location evidence="2">Cell membrane</location>
        <topology evidence="2">Multi-pass membrane protein</topology>
    </subcellularLocation>
</comment>
<dbReference type="PATRIC" id="fig|189381.12.peg.2241"/>
<keyword evidence="18" id="KW-1185">Reference proteome</keyword>
<dbReference type="SUPFAM" id="SSF55785">
    <property type="entry name" value="PYP-like sensor domain (PAS domain)"/>
    <property type="match status" value="1"/>
</dbReference>
<reference evidence="18" key="1">
    <citation type="submission" date="2015-07" db="EMBL/GenBank/DDBJ databases">
        <title>Fjat-14235 jcm11544.</title>
        <authorList>
            <person name="Liu B."/>
            <person name="Wang J."/>
            <person name="Zhu Y."/>
            <person name="Liu G."/>
            <person name="Chen Q."/>
            <person name="Chen Z."/>
            <person name="Lan J."/>
            <person name="Che J."/>
            <person name="Ge C."/>
            <person name="Shi H."/>
            <person name="Pan Z."/>
            <person name="Liu X."/>
        </authorList>
    </citation>
    <scope>NUCLEOTIDE SEQUENCE [LARGE SCALE GENOMIC DNA]</scope>
    <source>
        <strain evidence="18">JCM 11544</strain>
    </source>
</reference>
<evidence type="ECO:0000259" key="16">
    <source>
        <dbReference type="PROSITE" id="PS50112"/>
    </source>
</evidence>
<protein>
    <recommendedName>
        <fullName evidence="3">histidine kinase</fullName>
        <ecNumber evidence="3">2.7.13.3</ecNumber>
    </recommendedName>
</protein>
<dbReference type="EMBL" id="LGUE01000004">
    <property type="protein sequence ID" value="KON84592.1"/>
    <property type="molecule type" value="Genomic_DNA"/>
</dbReference>
<evidence type="ECO:0000313" key="17">
    <source>
        <dbReference type="EMBL" id="KON84592.1"/>
    </source>
</evidence>
<dbReference type="Gene3D" id="1.10.287.130">
    <property type="match status" value="1"/>
</dbReference>
<evidence type="ECO:0000256" key="10">
    <source>
        <dbReference type="ARBA" id="ARBA00022840"/>
    </source>
</evidence>
<dbReference type="Gene3D" id="3.30.565.10">
    <property type="entry name" value="Histidine kinase-like ATPase, C-terminal domain"/>
    <property type="match status" value="1"/>
</dbReference>
<feature type="domain" description="Histidine kinase" evidence="15">
    <location>
        <begin position="420"/>
        <end position="522"/>
    </location>
</feature>
<evidence type="ECO:0000256" key="9">
    <source>
        <dbReference type="ARBA" id="ARBA00022777"/>
    </source>
</evidence>
<dbReference type="InterPro" id="IPR036890">
    <property type="entry name" value="HATPase_C_sf"/>
</dbReference>
<dbReference type="InterPro" id="IPR035965">
    <property type="entry name" value="PAS-like_dom_sf"/>
</dbReference>
<dbReference type="SUPFAM" id="SSF55890">
    <property type="entry name" value="Sporulation response regulatory protein Spo0B"/>
    <property type="match status" value="1"/>
</dbReference>
<dbReference type="PANTHER" id="PTHR43547:SF3">
    <property type="entry name" value="SENSOR PROTEIN CITS"/>
    <property type="match status" value="1"/>
</dbReference>
<dbReference type="SUPFAM" id="SSF103190">
    <property type="entry name" value="Sensory domain-like"/>
    <property type="match status" value="1"/>
</dbReference>
<comment type="caution">
    <text evidence="17">The sequence shown here is derived from an EMBL/GenBank/DDBJ whole genome shotgun (WGS) entry which is preliminary data.</text>
</comment>
<dbReference type="PROSITE" id="PS50112">
    <property type="entry name" value="PAS"/>
    <property type="match status" value="1"/>
</dbReference>
<keyword evidence="4" id="KW-1003">Cell membrane</keyword>
<dbReference type="Pfam" id="PF02518">
    <property type="entry name" value="HATPase_c"/>
    <property type="match status" value="1"/>
</dbReference>
<keyword evidence="12" id="KW-0902">Two-component regulatory system</keyword>
<keyword evidence="10" id="KW-0067">ATP-binding</keyword>
<dbReference type="GO" id="GO:0000155">
    <property type="term" value="F:phosphorelay sensor kinase activity"/>
    <property type="evidence" value="ECO:0007669"/>
    <property type="project" value="InterPro"/>
</dbReference>
<keyword evidence="9" id="KW-0418">Kinase</keyword>
<evidence type="ECO:0000259" key="15">
    <source>
        <dbReference type="PROSITE" id="PS50109"/>
    </source>
</evidence>
<dbReference type="GO" id="GO:0005886">
    <property type="term" value="C:plasma membrane"/>
    <property type="evidence" value="ECO:0007669"/>
    <property type="project" value="UniProtKB-SubCell"/>
</dbReference>
<evidence type="ECO:0000256" key="1">
    <source>
        <dbReference type="ARBA" id="ARBA00000085"/>
    </source>
</evidence>
<sequence>MNVSLQTKLLVLILTLLSSVILLLSGTFAYFESKETEQEVGQLALQVATTVSLIPGIREAFHTEDPAKIIQPMTIQMKEQVGAEFIVVGNKDSIRYSHTQQEKIGKRMVGGDNDRALINGEYYTSKAVGSMGPSLRGKAPIFDDNGKIIGLVSVGFLEEDIHTLFIHKLRTYGIVSILVLVAGAVGAVLLAKNIRRDTHGLEPKEIAALYRERNAILLSIKEGIIAVDEKGLITMMNNSARKLLGVSGRKTQVPVQEVIPNTEMYDIQRNDIYENDQEMLLNGKVVIVNRTPIMDKNGIVGAVASFREKTEVTEMINTLSEVRQYSEDLRAQTHEFTNKLYAISGLLQLEEYEEAIDLIHSEADVHGSQNRIVFEQIHDRKVQAILLGKIGKASEYKVTFSIDPTSFLKPLPKRVAMSDLITILGNIMDNAFDAVAHKETREVTFFTTDIGKDIVFEVADTGAGIPDDVDVFQRGISSKQGKNRGVGLTLVKETVTRLGGTIELHVPKSGGTVFTVFIPKEEKRGEEG</sequence>
<dbReference type="FunFam" id="3.30.450.20:FF:000018">
    <property type="entry name" value="Sensor histidine kinase DcuS"/>
    <property type="match status" value="1"/>
</dbReference>
<dbReference type="InterPro" id="IPR005467">
    <property type="entry name" value="His_kinase_dom"/>
</dbReference>
<evidence type="ECO:0000256" key="13">
    <source>
        <dbReference type="ARBA" id="ARBA00023136"/>
    </source>
</evidence>
<dbReference type="Gene3D" id="3.30.450.20">
    <property type="entry name" value="PAS domain"/>
    <property type="match status" value="2"/>
</dbReference>
<accession>A0A0M0G4U8</accession>
<comment type="catalytic activity">
    <reaction evidence="1">
        <text>ATP + protein L-histidine = ADP + protein N-phospho-L-histidine.</text>
        <dbReference type="EC" id="2.7.13.3"/>
    </reaction>
</comment>
<dbReference type="InterPro" id="IPR029151">
    <property type="entry name" value="Sensor-like_sf"/>
</dbReference>
<name>A0A0M0G4U8_9BACI</name>
<dbReference type="InterPro" id="IPR003594">
    <property type="entry name" value="HATPase_dom"/>
</dbReference>
<dbReference type="SMART" id="SM00387">
    <property type="entry name" value="HATPase_c"/>
    <property type="match status" value="1"/>
</dbReference>
<evidence type="ECO:0000256" key="14">
    <source>
        <dbReference type="SAM" id="Phobius"/>
    </source>
</evidence>
<keyword evidence="6" id="KW-0808">Transferase</keyword>
<dbReference type="PROSITE" id="PS50109">
    <property type="entry name" value="HIS_KIN"/>
    <property type="match status" value="1"/>
</dbReference>
<evidence type="ECO:0000256" key="6">
    <source>
        <dbReference type="ARBA" id="ARBA00022679"/>
    </source>
</evidence>
<evidence type="ECO:0000256" key="8">
    <source>
        <dbReference type="ARBA" id="ARBA00022741"/>
    </source>
</evidence>
<dbReference type="SUPFAM" id="SSF55874">
    <property type="entry name" value="ATPase domain of HSP90 chaperone/DNA topoisomerase II/histidine kinase"/>
    <property type="match status" value="1"/>
</dbReference>
<dbReference type="EC" id="2.7.13.3" evidence="3"/>
<keyword evidence="13 14" id="KW-0472">Membrane</keyword>
<keyword evidence="8" id="KW-0547">Nucleotide-binding</keyword>
<evidence type="ECO:0000313" key="18">
    <source>
        <dbReference type="Proteomes" id="UP000037405"/>
    </source>
</evidence>
<dbReference type="RefSeq" id="WP_053428187.1">
    <property type="nucleotide sequence ID" value="NZ_LGUE01000004.1"/>
</dbReference>
<dbReference type="OrthoDB" id="9792686at2"/>
<organism evidence="17 18">
    <name type="scientific">Rossellomorea marisflavi</name>
    <dbReference type="NCBI Taxonomy" id="189381"/>
    <lineage>
        <taxon>Bacteria</taxon>
        <taxon>Bacillati</taxon>
        <taxon>Bacillota</taxon>
        <taxon>Bacilli</taxon>
        <taxon>Bacillales</taxon>
        <taxon>Bacillaceae</taxon>
        <taxon>Rossellomorea</taxon>
    </lineage>
</organism>
<dbReference type="InterPro" id="IPR016120">
    <property type="entry name" value="Sig_transdc_His_kin_SpoOB"/>
</dbReference>
<feature type="transmembrane region" description="Helical" evidence="14">
    <location>
        <begin position="172"/>
        <end position="191"/>
    </location>
</feature>
<dbReference type="STRING" id="189381.GCA_900166615_01662"/>
<gene>
    <name evidence="17" type="ORF">AF331_11125</name>
</gene>
<dbReference type="PRINTS" id="PR00344">
    <property type="entry name" value="BCTRLSENSOR"/>
</dbReference>
<evidence type="ECO:0000256" key="2">
    <source>
        <dbReference type="ARBA" id="ARBA00004651"/>
    </source>
</evidence>
<evidence type="ECO:0000256" key="7">
    <source>
        <dbReference type="ARBA" id="ARBA00022692"/>
    </source>
</evidence>
<dbReference type="Pfam" id="PF17203">
    <property type="entry name" value="sCache_3_2"/>
    <property type="match status" value="1"/>
</dbReference>
<evidence type="ECO:0000256" key="3">
    <source>
        <dbReference type="ARBA" id="ARBA00012438"/>
    </source>
</evidence>
<evidence type="ECO:0000256" key="11">
    <source>
        <dbReference type="ARBA" id="ARBA00022989"/>
    </source>
</evidence>
<evidence type="ECO:0000256" key="5">
    <source>
        <dbReference type="ARBA" id="ARBA00022553"/>
    </source>
</evidence>
<dbReference type="AlphaFoldDB" id="A0A0M0G4U8"/>
<evidence type="ECO:0000256" key="4">
    <source>
        <dbReference type="ARBA" id="ARBA00022475"/>
    </source>
</evidence>
<evidence type="ECO:0000256" key="12">
    <source>
        <dbReference type="ARBA" id="ARBA00023012"/>
    </source>
</evidence>
<keyword evidence="5" id="KW-0597">Phosphoprotein</keyword>
<dbReference type="InterPro" id="IPR004358">
    <property type="entry name" value="Sig_transdc_His_kin-like_C"/>
</dbReference>